<evidence type="ECO:0000259" key="5">
    <source>
        <dbReference type="PROSITE" id="PS50927"/>
    </source>
</evidence>
<keyword evidence="1 4" id="KW-0732">Signal</keyword>
<gene>
    <name evidence="6" type="ORF">ACJRO7_021832</name>
</gene>
<dbReference type="PANTHER" id="PTHR32444:SF66">
    <property type="entry name" value="NON-SPECIFIC SERINE_THREONINE PROTEIN KINASE"/>
    <property type="match status" value="1"/>
</dbReference>
<protein>
    <recommendedName>
        <fullName evidence="5">Bulb-type lectin domain-containing protein</fullName>
    </recommendedName>
</protein>
<dbReference type="CDD" id="cd00028">
    <property type="entry name" value="B_lectin"/>
    <property type="match status" value="1"/>
</dbReference>
<evidence type="ECO:0000256" key="1">
    <source>
        <dbReference type="ARBA" id="ARBA00022729"/>
    </source>
</evidence>
<evidence type="ECO:0000256" key="4">
    <source>
        <dbReference type="SAM" id="SignalP"/>
    </source>
</evidence>
<feature type="signal peptide" evidence="4">
    <location>
        <begin position="1"/>
        <end position="19"/>
    </location>
</feature>
<dbReference type="Gene3D" id="2.90.10.10">
    <property type="entry name" value="Bulb-type lectin domain"/>
    <property type="match status" value="1"/>
</dbReference>
<dbReference type="PROSITE" id="PS50927">
    <property type="entry name" value="BULB_LECTIN"/>
    <property type="match status" value="1"/>
</dbReference>
<keyword evidence="2" id="KW-1015">Disulfide bond</keyword>
<sequence length="182" mass="20455">MTLHLWSLLVFFLLQALHNSTIYNIPASIPLVQNQTLVSSSQIFELGFFKPNGSAKQYLGIWYKNMTPSKKVWVANRNKPIGDTDKSASLIIGNDGNLKLLDGQQNTVWSTNVMAKSNYSAAHLSDYGNFVLQDRNANILWESFDEPTDTLLPNMKIGVNVKTGKKRNLISWKGDSSKETFE</sequence>
<evidence type="ECO:0000313" key="7">
    <source>
        <dbReference type="Proteomes" id="UP001634007"/>
    </source>
</evidence>
<dbReference type="PANTHER" id="PTHR32444">
    <property type="entry name" value="BULB-TYPE LECTIN DOMAIN-CONTAINING PROTEIN"/>
    <property type="match status" value="1"/>
</dbReference>
<dbReference type="SMART" id="SM00108">
    <property type="entry name" value="B_lectin"/>
    <property type="match status" value="1"/>
</dbReference>
<dbReference type="Proteomes" id="UP001634007">
    <property type="component" value="Unassembled WGS sequence"/>
</dbReference>
<reference evidence="6 7" key="1">
    <citation type="submission" date="2024-11" db="EMBL/GenBank/DDBJ databases">
        <title>Chromosome-level genome assembly of Eucalyptus globulus Labill. provides insights into its genome evolution.</title>
        <authorList>
            <person name="Li X."/>
        </authorList>
    </citation>
    <scope>NUCLEOTIDE SEQUENCE [LARGE SCALE GENOMIC DNA]</scope>
    <source>
        <strain evidence="6">CL2024</strain>
        <tissue evidence="6">Fresh tender leaves</tissue>
    </source>
</reference>
<evidence type="ECO:0000256" key="3">
    <source>
        <dbReference type="ARBA" id="ARBA00023180"/>
    </source>
</evidence>
<evidence type="ECO:0000313" key="6">
    <source>
        <dbReference type="EMBL" id="KAL3740624.1"/>
    </source>
</evidence>
<dbReference type="InterPro" id="IPR036426">
    <property type="entry name" value="Bulb-type_lectin_dom_sf"/>
</dbReference>
<name>A0ABD3KQP7_EUCGL</name>
<dbReference type="InterPro" id="IPR001480">
    <property type="entry name" value="Bulb-type_lectin_dom"/>
</dbReference>
<keyword evidence="3" id="KW-0325">Glycoprotein</keyword>
<comment type="caution">
    <text evidence="6">The sequence shown here is derived from an EMBL/GenBank/DDBJ whole genome shotgun (WGS) entry which is preliminary data.</text>
</comment>
<feature type="chain" id="PRO_5044774085" description="Bulb-type lectin domain-containing protein" evidence="4">
    <location>
        <begin position="20"/>
        <end position="182"/>
    </location>
</feature>
<dbReference type="EMBL" id="JBJKBG010000005">
    <property type="protein sequence ID" value="KAL3740624.1"/>
    <property type="molecule type" value="Genomic_DNA"/>
</dbReference>
<proteinExistence type="predicted"/>
<accession>A0ABD3KQP7</accession>
<dbReference type="Pfam" id="PF01453">
    <property type="entry name" value="B_lectin"/>
    <property type="match status" value="1"/>
</dbReference>
<organism evidence="6 7">
    <name type="scientific">Eucalyptus globulus</name>
    <name type="common">Tasmanian blue gum</name>
    <dbReference type="NCBI Taxonomy" id="34317"/>
    <lineage>
        <taxon>Eukaryota</taxon>
        <taxon>Viridiplantae</taxon>
        <taxon>Streptophyta</taxon>
        <taxon>Embryophyta</taxon>
        <taxon>Tracheophyta</taxon>
        <taxon>Spermatophyta</taxon>
        <taxon>Magnoliopsida</taxon>
        <taxon>eudicotyledons</taxon>
        <taxon>Gunneridae</taxon>
        <taxon>Pentapetalae</taxon>
        <taxon>rosids</taxon>
        <taxon>malvids</taxon>
        <taxon>Myrtales</taxon>
        <taxon>Myrtaceae</taxon>
        <taxon>Myrtoideae</taxon>
        <taxon>Eucalypteae</taxon>
        <taxon>Eucalyptus</taxon>
    </lineage>
</organism>
<keyword evidence="7" id="KW-1185">Reference proteome</keyword>
<dbReference type="AlphaFoldDB" id="A0ABD3KQP7"/>
<dbReference type="FunFam" id="2.90.10.10:FF:000005">
    <property type="entry name" value="G-type lectin S-receptor-like serine/threonine-protein kinase"/>
    <property type="match status" value="1"/>
</dbReference>
<dbReference type="SUPFAM" id="SSF51110">
    <property type="entry name" value="alpha-D-mannose-specific plant lectins"/>
    <property type="match status" value="1"/>
</dbReference>
<evidence type="ECO:0000256" key="2">
    <source>
        <dbReference type="ARBA" id="ARBA00023157"/>
    </source>
</evidence>
<feature type="domain" description="Bulb-type lectin" evidence="5">
    <location>
        <begin position="22"/>
        <end position="145"/>
    </location>
</feature>